<evidence type="ECO:0000259" key="4">
    <source>
        <dbReference type="PROSITE" id="PS50009"/>
    </source>
</evidence>
<dbReference type="PROSITE" id="PS50212">
    <property type="entry name" value="RASGEF_NTER"/>
    <property type="match status" value="1"/>
</dbReference>
<dbReference type="InterPro" id="IPR001895">
    <property type="entry name" value="RASGEF_cat_dom"/>
</dbReference>
<name>A0A0L0HFQ9_SPIPD</name>
<organism evidence="6 7">
    <name type="scientific">Spizellomyces punctatus (strain DAOM BR117)</name>
    <dbReference type="NCBI Taxonomy" id="645134"/>
    <lineage>
        <taxon>Eukaryota</taxon>
        <taxon>Fungi</taxon>
        <taxon>Fungi incertae sedis</taxon>
        <taxon>Chytridiomycota</taxon>
        <taxon>Chytridiomycota incertae sedis</taxon>
        <taxon>Chytridiomycetes</taxon>
        <taxon>Spizellomycetales</taxon>
        <taxon>Spizellomycetaceae</taxon>
        <taxon>Spizellomyces</taxon>
    </lineage>
</organism>
<feature type="region of interest" description="Disordered" evidence="3">
    <location>
        <begin position="944"/>
        <end position="1003"/>
    </location>
</feature>
<dbReference type="Proteomes" id="UP000053201">
    <property type="component" value="Unassembled WGS sequence"/>
</dbReference>
<feature type="compositionally biased region" description="Basic and acidic residues" evidence="3">
    <location>
        <begin position="886"/>
        <end position="896"/>
    </location>
</feature>
<feature type="region of interest" description="Disordered" evidence="3">
    <location>
        <begin position="885"/>
        <end position="921"/>
    </location>
</feature>
<dbReference type="Gene3D" id="1.20.870.10">
    <property type="entry name" value="Son of sevenless (SoS) protein Chain: S domain 1"/>
    <property type="match status" value="1"/>
</dbReference>
<evidence type="ECO:0000256" key="1">
    <source>
        <dbReference type="ARBA" id="ARBA00022658"/>
    </source>
</evidence>
<keyword evidence="1 2" id="KW-0344">Guanine-nucleotide releasing factor</keyword>
<evidence type="ECO:0000259" key="5">
    <source>
        <dbReference type="PROSITE" id="PS50212"/>
    </source>
</evidence>
<feature type="region of interest" description="Disordered" evidence="3">
    <location>
        <begin position="1017"/>
        <end position="1048"/>
    </location>
</feature>
<dbReference type="SMART" id="SM00229">
    <property type="entry name" value="RasGEFN"/>
    <property type="match status" value="1"/>
</dbReference>
<feature type="region of interest" description="Disordered" evidence="3">
    <location>
        <begin position="373"/>
        <end position="409"/>
    </location>
</feature>
<dbReference type="STRING" id="645134.A0A0L0HFQ9"/>
<dbReference type="PANTHER" id="PTHR23113:SF368">
    <property type="entry name" value="CELL DIVISION CONTROL PROTEIN 25"/>
    <property type="match status" value="1"/>
</dbReference>
<dbReference type="GO" id="GO:0007265">
    <property type="term" value="P:Ras protein signal transduction"/>
    <property type="evidence" value="ECO:0007669"/>
    <property type="project" value="TreeGrafter"/>
</dbReference>
<keyword evidence="7" id="KW-1185">Reference proteome</keyword>
<dbReference type="SMART" id="SM00147">
    <property type="entry name" value="RasGEF"/>
    <property type="match status" value="1"/>
</dbReference>
<dbReference type="GeneID" id="27692394"/>
<gene>
    <name evidence="6" type="ORF">SPPG_09269</name>
</gene>
<evidence type="ECO:0000256" key="2">
    <source>
        <dbReference type="PROSITE-ProRule" id="PRU00168"/>
    </source>
</evidence>
<feature type="region of interest" description="Disordered" evidence="3">
    <location>
        <begin position="263"/>
        <end position="322"/>
    </location>
</feature>
<dbReference type="CDD" id="cd00155">
    <property type="entry name" value="RasGEF"/>
    <property type="match status" value="1"/>
</dbReference>
<dbReference type="SUPFAM" id="SSF48366">
    <property type="entry name" value="Ras GEF"/>
    <property type="match status" value="1"/>
</dbReference>
<evidence type="ECO:0000256" key="3">
    <source>
        <dbReference type="SAM" id="MobiDB-lite"/>
    </source>
</evidence>
<evidence type="ECO:0000313" key="6">
    <source>
        <dbReference type="EMBL" id="KNC99937.1"/>
    </source>
</evidence>
<dbReference type="Pfam" id="PF00618">
    <property type="entry name" value="RasGEF_N"/>
    <property type="match status" value="1"/>
</dbReference>
<feature type="compositionally biased region" description="Low complexity" evidence="3">
    <location>
        <begin position="897"/>
        <end position="908"/>
    </location>
</feature>
<feature type="region of interest" description="Disordered" evidence="3">
    <location>
        <begin position="183"/>
        <end position="245"/>
    </location>
</feature>
<dbReference type="EMBL" id="KQ257457">
    <property type="protein sequence ID" value="KNC99937.1"/>
    <property type="molecule type" value="Genomic_DNA"/>
</dbReference>
<dbReference type="OrthoDB" id="546434at2759"/>
<dbReference type="RefSeq" id="XP_016607977.1">
    <property type="nucleotide sequence ID" value="XM_016757426.1"/>
</dbReference>
<feature type="region of interest" description="Disordered" evidence="3">
    <location>
        <begin position="430"/>
        <end position="453"/>
    </location>
</feature>
<dbReference type="CDD" id="cd06224">
    <property type="entry name" value="REM"/>
    <property type="match status" value="1"/>
</dbReference>
<feature type="domain" description="N-terminal Ras-GEF" evidence="5">
    <location>
        <begin position="480"/>
        <end position="605"/>
    </location>
</feature>
<dbReference type="Gene3D" id="1.10.840.10">
    <property type="entry name" value="Ras guanine-nucleotide exchange factors catalytic domain"/>
    <property type="match status" value="1"/>
</dbReference>
<dbReference type="PROSITE" id="PS50009">
    <property type="entry name" value="RASGEF_CAT"/>
    <property type="match status" value="1"/>
</dbReference>
<proteinExistence type="predicted"/>
<feature type="region of interest" description="Disordered" evidence="3">
    <location>
        <begin position="608"/>
        <end position="627"/>
    </location>
</feature>
<dbReference type="AlphaFoldDB" id="A0A0L0HFQ9"/>
<feature type="compositionally biased region" description="Basic and acidic residues" evidence="3">
    <location>
        <begin position="1035"/>
        <end position="1047"/>
    </location>
</feature>
<dbReference type="GO" id="GO:0005085">
    <property type="term" value="F:guanyl-nucleotide exchange factor activity"/>
    <property type="evidence" value="ECO:0007669"/>
    <property type="project" value="UniProtKB-KW"/>
</dbReference>
<reference evidence="6 7" key="1">
    <citation type="submission" date="2009-08" db="EMBL/GenBank/DDBJ databases">
        <title>The Genome Sequence of Spizellomyces punctatus strain DAOM BR117.</title>
        <authorList>
            <consortium name="The Broad Institute Genome Sequencing Platform"/>
            <person name="Russ C."/>
            <person name="Cuomo C."/>
            <person name="Shea T."/>
            <person name="Young S.K."/>
            <person name="Zeng Q."/>
            <person name="Koehrsen M."/>
            <person name="Haas B."/>
            <person name="Borodovsky M."/>
            <person name="Guigo R."/>
            <person name="Alvarado L."/>
            <person name="Berlin A."/>
            <person name="Bochicchio J."/>
            <person name="Borenstein D."/>
            <person name="Chapman S."/>
            <person name="Chen Z."/>
            <person name="Engels R."/>
            <person name="Freedman E."/>
            <person name="Gellesch M."/>
            <person name="Goldberg J."/>
            <person name="Griggs A."/>
            <person name="Gujja S."/>
            <person name="Heiman D."/>
            <person name="Hepburn T."/>
            <person name="Howarth C."/>
            <person name="Jen D."/>
            <person name="Larson L."/>
            <person name="Lewis B."/>
            <person name="Mehta T."/>
            <person name="Park D."/>
            <person name="Pearson M."/>
            <person name="Roberts A."/>
            <person name="Saif S."/>
            <person name="Shenoy N."/>
            <person name="Sisk P."/>
            <person name="Stolte C."/>
            <person name="Sykes S."/>
            <person name="Thomson T."/>
            <person name="Walk T."/>
            <person name="White J."/>
            <person name="Yandava C."/>
            <person name="Burger G."/>
            <person name="Gray M.W."/>
            <person name="Holland P.W.H."/>
            <person name="King N."/>
            <person name="Lang F.B.F."/>
            <person name="Roger A.J."/>
            <person name="Ruiz-Trillo I."/>
            <person name="Lander E."/>
            <person name="Nusbaum C."/>
        </authorList>
    </citation>
    <scope>NUCLEOTIDE SEQUENCE [LARGE SCALE GENOMIC DNA]</scope>
    <source>
        <strain evidence="6 7">DAOM BR117</strain>
    </source>
</reference>
<evidence type="ECO:0000313" key="7">
    <source>
        <dbReference type="Proteomes" id="UP000053201"/>
    </source>
</evidence>
<dbReference type="InterPro" id="IPR023578">
    <property type="entry name" value="Ras_GEF_dom_sf"/>
</dbReference>
<dbReference type="InterPro" id="IPR000651">
    <property type="entry name" value="Ras-like_Gua-exchang_fac_N"/>
</dbReference>
<dbReference type="InParanoid" id="A0A0L0HFQ9"/>
<protein>
    <recommendedName>
        <fullName evidence="8">Ras-GEF domain-containing protein</fullName>
    </recommendedName>
</protein>
<dbReference type="InterPro" id="IPR008937">
    <property type="entry name" value="Ras-like_GEF"/>
</dbReference>
<feature type="compositionally biased region" description="Low complexity" evidence="3">
    <location>
        <begin position="269"/>
        <end position="278"/>
    </location>
</feature>
<feature type="compositionally biased region" description="Basic and acidic residues" evidence="3">
    <location>
        <begin position="973"/>
        <end position="991"/>
    </location>
</feature>
<feature type="region of interest" description="Disordered" evidence="3">
    <location>
        <begin position="1"/>
        <end position="35"/>
    </location>
</feature>
<feature type="domain" description="Ras-GEF" evidence="4">
    <location>
        <begin position="643"/>
        <end position="871"/>
    </location>
</feature>
<accession>A0A0L0HFQ9</accession>
<dbReference type="GO" id="GO:0005886">
    <property type="term" value="C:plasma membrane"/>
    <property type="evidence" value="ECO:0007669"/>
    <property type="project" value="TreeGrafter"/>
</dbReference>
<sequence>MGRESAAQSFVKRAFSGKKGGPDKSGGPQASEKPSLMFAAGPQEADVLTEFLELQKGVGYFAQPASSVVPILNGHEEVFVKVDLLGVHISENESKGSLIVEFPIEEIIKYSHNRGKQTFCFSHMDADGLLREFKFRSEKYFEIFEAMGRAIAIIIKIKNKRLNEHKDPNRGAEKQEASLSSLLEADEGTNEDAAKGQYETWAGRRRLSHRPGIDTTIGRGSRRTSKSLDQLTNQDSDQDSGGEASVAQKAVLAKLYIESRYHSRGESGAADAAPTEPAAEQRKWKNQVRYDYASISRTKAKSDPSLLDDEPSSRRASVASQKPDIVVRDSVASIRSLQSLASHSKTSSEPLLSLATKKQGRSSVMALFGSKVDTSGGRQRAETEPVGETYGDSNHRPSVNDIPVEANGKPEKYGSLTGFTLKKMASKVSVKKKKQQSAVSPAVKDSGTTSHESLNESLPAVVKSLDTSGKEVLIKNLRQHGYEITAGTVDALVEALIDQPEPDLSYLNTFLLTFRHFISADQFVIKLTEHYQKQMDRIQSMENSQVPSNIMNRIVSLVKRWVGEYCYDFVEPETMAALNKFLELVKASEHSSYAKQIQSLVQHELENLDSKQQESSSPDSAGDGQKPDDLKVLLRDFDLLSQSSKKIAQQLTLVDSKMFRAIRPEEFAVLLWGGGAKDWRAQRLQAYIDRFNRVGYWVGTVVLSFPEHRKRSEALETFIKIANRCMELQNYNTAMAILSGLNTGPVSRLKKTFAGLSSRTTSAYQDLESRLSYRGNYKTYRELEHMSKPPLLPFFGLIIKDLTFLNDGNQKVLSNGLINFEKQRMIYNVINAIREYQRYKFSFNQDEDVLIPSTSPSQLPITLHSYCTHPPCLTEEQLMTLSKILEPSDRDRERQKSITGSISKGSGKAFTGSASRSPSSDALMDVIQGTHAKQAKLLAGSVNPAPTDFVGTPMPQSSPLRSGDPFAAFQSPLKHEKSSDDLTSTSDHEGTDTEVGCQSPPLLRLPSDVRGFLGTMDVPAPLSRTPSPAISESAGHGKRESITERRSSIVAGGTLRRKLSEAGLSAVLGWWRKEEGENGSREGADQGA</sequence>
<dbReference type="PANTHER" id="PTHR23113">
    <property type="entry name" value="GUANINE NUCLEOTIDE EXCHANGE FACTOR"/>
    <property type="match status" value="1"/>
</dbReference>
<evidence type="ECO:0008006" key="8">
    <source>
        <dbReference type="Google" id="ProtNLM"/>
    </source>
</evidence>
<dbReference type="VEuPathDB" id="FungiDB:SPPG_09269"/>
<dbReference type="eggNOG" id="KOG3417">
    <property type="taxonomic scope" value="Eukaryota"/>
</dbReference>
<dbReference type="InterPro" id="IPR036964">
    <property type="entry name" value="RASGEF_cat_dom_sf"/>
</dbReference>
<dbReference type="Pfam" id="PF00617">
    <property type="entry name" value="RasGEF"/>
    <property type="match status" value="1"/>
</dbReference>